<evidence type="ECO:0000313" key="3">
    <source>
        <dbReference type="Proteomes" id="UP000295050"/>
    </source>
</evidence>
<dbReference type="SUPFAM" id="SSF47336">
    <property type="entry name" value="ACP-like"/>
    <property type="match status" value="1"/>
</dbReference>
<dbReference type="Gene3D" id="1.10.1200.10">
    <property type="entry name" value="ACP-like"/>
    <property type="match status" value="1"/>
</dbReference>
<dbReference type="Proteomes" id="UP000295050">
    <property type="component" value="Unassembled WGS sequence"/>
</dbReference>
<dbReference type="Pfam" id="PF00550">
    <property type="entry name" value="PP-binding"/>
    <property type="match status" value="1"/>
</dbReference>
<dbReference type="EMBL" id="SLXU01000001">
    <property type="protein sequence ID" value="TCP63428.1"/>
    <property type="molecule type" value="Genomic_DNA"/>
</dbReference>
<name>A0A4R2RKS8_9RHOB</name>
<evidence type="ECO:0000259" key="1">
    <source>
        <dbReference type="PROSITE" id="PS50075"/>
    </source>
</evidence>
<feature type="domain" description="Carrier" evidence="1">
    <location>
        <begin position="1"/>
        <end position="89"/>
    </location>
</feature>
<dbReference type="PROSITE" id="PS50075">
    <property type="entry name" value="CARRIER"/>
    <property type="match status" value="1"/>
</dbReference>
<protein>
    <submittedName>
        <fullName evidence="2">Acyl carrier protein</fullName>
    </submittedName>
</protein>
<sequence length="91" mass="10196">MDAAKVRALVQATLEEFIEDWGLEAEIKPETRIVEDLEFDSIDVIQLTVAIESALGGRKLGFQDLLMRDGRYIDDLSLREVQDFVAAKIAA</sequence>
<dbReference type="OrthoDB" id="583239at2"/>
<gene>
    <name evidence="2" type="ORF">EV663_101697</name>
</gene>
<dbReference type="AlphaFoldDB" id="A0A4R2RKS8"/>
<evidence type="ECO:0000313" key="2">
    <source>
        <dbReference type="EMBL" id="TCP63428.1"/>
    </source>
</evidence>
<dbReference type="InterPro" id="IPR009081">
    <property type="entry name" value="PP-bd_ACP"/>
</dbReference>
<keyword evidence="3" id="KW-1185">Reference proteome</keyword>
<reference evidence="2 3" key="1">
    <citation type="submission" date="2019-03" db="EMBL/GenBank/DDBJ databases">
        <title>Genomic Encyclopedia of Type Strains, Phase IV (KMG-IV): sequencing the most valuable type-strain genomes for metagenomic binning, comparative biology and taxonomic classification.</title>
        <authorList>
            <person name="Goeker M."/>
        </authorList>
    </citation>
    <scope>NUCLEOTIDE SEQUENCE [LARGE SCALE GENOMIC DNA]</scope>
    <source>
        <strain evidence="2 3">DSM 24766</strain>
    </source>
</reference>
<organism evidence="2 3">
    <name type="scientific">Rhodovulum bhavnagarense</name>
    <dbReference type="NCBI Taxonomy" id="992286"/>
    <lineage>
        <taxon>Bacteria</taxon>
        <taxon>Pseudomonadati</taxon>
        <taxon>Pseudomonadota</taxon>
        <taxon>Alphaproteobacteria</taxon>
        <taxon>Rhodobacterales</taxon>
        <taxon>Paracoccaceae</taxon>
        <taxon>Rhodovulum</taxon>
    </lineage>
</organism>
<accession>A0A4R2RKS8</accession>
<dbReference type="InterPro" id="IPR036736">
    <property type="entry name" value="ACP-like_sf"/>
</dbReference>
<comment type="caution">
    <text evidence="2">The sequence shown here is derived from an EMBL/GenBank/DDBJ whole genome shotgun (WGS) entry which is preliminary data.</text>
</comment>
<dbReference type="RefSeq" id="WP_132950347.1">
    <property type="nucleotide sequence ID" value="NZ_SLXU01000001.1"/>
</dbReference>
<proteinExistence type="predicted"/>